<protein>
    <submittedName>
        <fullName evidence="1">Uncharacterized protein</fullName>
    </submittedName>
</protein>
<evidence type="ECO:0000313" key="1">
    <source>
        <dbReference type="EMBL" id="JAE24473.1"/>
    </source>
</evidence>
<reference evidence="1" key="2">
    <citation type="journal article" date="2015" name="Data Brief">
        <title>Shoot transcriptome of the giant reed, Arundo donax.</title>
        <authorList>
            <person name="Barrero R.A."/>
            <person name="Guerrero F.D."/>
            <person name="Moolhuijzen P."/>
            <person name="Goolsby J.A."/>
            <person name="Tidwell J."/>
            <person name="Bellgard S.E."/>
            <person name="Bellgard M.I."/>
        </authorList>
    </citation>
    <scope>NUCLEOTIDE SEQUENCE</scope>
    <source>
        <tissue evidence="1">Shoot tissue taken approximately 20 cm above the soil surface</tissue>
    </source>
</reference>
<organism evidence="1">
    <name type="scientific">Arundo donax</name>
    <name type="common">Giant reed</name>
    <name type="synonym">Donax arundinaceus</name>
    <dbReference type="NCBI Taxonomy" id="35708"/>
    <lineage>
        <taxon>Eukaryota</taxon>
        <taxon>Viridiplantae</taxon>
        <taxon>Streptophyta</taxon>
        <taxon>Embryophyta</taxon>
        <taxon>Tracheophyta</taxon>
        <taxon>Spermatophyta</taxon>
        <taxon>Magnoliopsida</taxon>
        <taxon>Liliopsida</taxon>
        <taxon>Poales</taxon>
        <taxon>Poaceae</taxon>
        <taxon>PACMAD clade</taxon>
        <taxon>Arundinoideae</taxon>
        <taxon>Arundineae</taxon>
        <taxon>Arundo</taxon>
    </lineage>
</organism>
<dbReference type="AlphaFoldDB" id="A0A0A9GV73"/>
<accession>A0A0A9GV73</accession>
<sequence length="177" mass="19287">MTGCGGELSDTKVHVSEIEVPNIDTTSNGLGFVLFNKLVARNMKTRVNAFSLDLNTSISEKEAPKDNHTNSGNYCAVSHNIDFVPKILSPILLQVLPQQSTIASDPGPSTVLPKAKTVVINLDDPDGDSKNYLEIDNTPQNLIVSKPAASSIKSPEIEILGERKFEKKNEDDVQQNR</sequence>
<reference evidence="1" key="1">
    <citation type="submission" date="2014-09" db="EMBL/GenBank/DDBJ databases">
        <authorList>
            <person name="Magalhaes I.L.F."/>
            <person name="Oliveira U."/>
            <person name="Santos F.R."/>
            <person name="Vidigal T.H.D.A."/>
            <person name="Brescovit A.D."/>
            <person name="Santos A.J."/>
        </authorList>
    </citation>
    <scope>NUCLEOTIDE SEQUENCE</scope>
    <source>
        <tissue evidence="1">Shoot tissue taken approximately 20 cm above the soil surface</tissue>
    </source>
</reference>
<dbReference type="EMBL" id="GBRH01173423">
    <property type="protein sequence ID" value="JAE24473.1"/>
    <property type="molecule type" value="Transcribed_RNA"/>
</dbReference>
<name>A0A0A9GV73_ARUDO</name>
<proteinExistence type="predicted"/>